<reference evidence="2 3" key="1">
    <citation type="submission" date="2014-04" db="EMBL/GenBank/DDBJ databases">
        <authorList>
            <consortium name="DOE Joint Genome Institute"/>
            <person name="Kuo A."/>
            <person name="Tarkka M."/>
            <person name="Buscot F."/>
            <person name="Kohler A."/>
            <person name="Nagy L.G."/>
            <person name="Floudas D."/>
            <person name="Copeland A."/>
            <person name="Barry K.W."/>
            <person name="Cichocki N."/>
            <person name="Veneault-Fourrey C."/>
            <person name="LaButti K."/>
            <person name="Lindquist E.A."/>
            <person name="Lipzen A."/>
            <person name="Lundell T."/>
            <person name="Morin E."/>
            <person name="Murat C."/>
            <person name="Sun H."/>
            <person name="Tunlid A."/>
            <person name="Henrissat B."/>
            <person name="Grigoriev I.V."/>
            <person name="Hibbett D.S."/>
            <person name="Martin F."/>
            <person name="Nordberg H.P."/>
            <person name="Cantor M.N."/>
            <person name="Hua S.X."/>
        </authorList>
    </citation>
    <scope>NUCLEOTIDE SEQUENCE [LARGE SCALE GENOMIC DNA]</scope>
    <source>
        <strain evidence="2 3">F 1598</strain>
    </source>
</reference>
<feature type="compositionally biased region" description="Acidic residues" evidence="1">
    <location>
        <begin position="71"/>
        <end position="81"/>
    </location>
</feature>
<dbReference type="AlphaFoldDB" id="A0A0C3F5L9"/>
<sequence length="378" mass="41442">MTGTISLQQIQGLVKLPPYQLLLKSSLDTLLLLGGVHLISVAVADSSNEARPNPTTPSKGKAKASKARSTDDDESDEEEVQEERNDQSDYGDIPEDKNDQSKVLPPTPLSALETQMGRRAFLATLSKDKNYQKLLLLVRAANDGDLLEGNPPAWASWQSDVPFLPNAFYKTKSPSSLSALLKCISTDPITADNNMLASYNQVEFVILAIGLAFHGLWISQFPEGYADVAHYIINSPYPFSQYEQLSHSIHNLIAGYADVPPGLTGVPTTLQHLCEEVGLAGKPWETMGVEWQALGSLWLRTDTALIRSARPDLSLTEIHELSIPNTWKQWMFAKAMKTDAPCPSEAFGKAFTEYLRTLPVSTHAIGGTVMDQAWSRSG</sequence>
<evidence type="ECO:0000256" key="1">
    <source>
        <dbReference type="SAM" id="MobiDB-lite"/>
    </source>
</evidence>
<reference evidence="3" key="2">
    <citation type="submission" date="2015-01" db="EMBL/GenBank/DDBJ databases">
        <title>Evolutionary Origins and Diversification of the Mycorrhizal Mutualists.</title>
        <authorList>
            <consortium name="DOE Joint Genome Institute"/>
            <consortium name="Mycorrhizal Genomics Consortium"/>
            <person name="Kohler A."/>
            <person name="Kuo A."/>
            <person name="Nagy L.G."/>
            <person name="Floudas D."/>
            <person name="Copeland A."/>
            <person name="Barry K.W."/>
            <person name="Cichocki N."/>
            <person name="Veneault-Fourrey C."/>
            <person name="LaButti K."/>
            <person name="Lindquist E.A."/>
            <person name="Lipzen A."/>
            <person name="Lundell T."/>
            <person name="Morin E."/>
            <person name="Murat C."/>
            <person name="Riley R."/>
            <person name="Ohm R."/>
            <person name="Sun H."/>
            <person name="Tunlid A."/>
            <person name="Henrissat B."/>
            <person name="Grigoriev I.V."/>
            <person name="Hibbett D.S."/>
            <person name="Martin F."/>
        </authorList>
    </citation>
    <scope>NUCLEOTIDE SEQUENCE [LARGE SCALE GENOMIC DNA]</scope>
    <source>
        <strain evidence="3">F 1598</strain>
    </source>
</reference>
<proteinExistence type="predicted"/>
<protein>
    <submittedName>
        <fullName evidence="2">Uncharacterized protein</fullName>
    </submittedName>
</protein>
<evidence type="ECO:0000313" key="3">
    <source>
        <dbReference type="Proteomes" id="UP000054166"/>
    </source>
</evidence>
<accession>A0A0C3F5L9</accession>
<name>A0A0C3F5L9_PILCF</name>
<dbReference type="InParanoid" id="A0A0C3F5L9"/>
<dbReference type="HOGENOM" id="CLU_731805_0_0_1"/>
<dbReference type="EMBL" id="KN833006">
    <property type="protein sequence ID" value="KIM79995.1"/>
    <property type="molecule type" value="Genomic_DNA"/>
</dbReference>
<evidence type="ECO:0000313" key="2">
    <source>
        <dbReference type="EMBL" id="KIM79995.1"/>
    </source>
</evidence>
<gene>
    <name evidence="2" type="ORF">PILCRDRAFT_9885</name>
</gene>
<keyword evidence="3" id="KW-1185">Reference proteome</keyword>
<organism evidence="2 3">
    <name type="scientific">Piloderma croceum (strain F 1598)</name>
    <dbReference type="NCBI Taxonomy" id="765440"/>
    <lineage>
        <taxon>Eukaryota</taxon>
        <taxon>Fungi</taxon>
        <taxon>Dikarya</taxon>
        <taxon>Basidiomycota</taxon>
        <taxon>Agaricomycotina</taxon>
        <taxon>Agaricomycetes</taxon>
        <taxon>Agaricomycetidae</taxon>
        <taxon>Atheliales</taxon>
        <taxon>Atheliaceae</taxon>
        <taxon>Piloderma</taxon>
    </lineage>
</organism>
<dbReference type="Proteomes" id="UP000054166">
    <property type="component" value="Unassembled WGS sequence"/>
</dbReference>
<feature type="region of interest" description="Disordered" evidence="1">
    <location>
        <begin position="47"/>
        <end position="110"/>
    </location>
</feature>